<dbReference type="InterPro" id="IPR036291">
    <property type="entry name" value="NAD(P)-bd_dom_sf"/>
</dbReference>
<evidence type="ECO:0000256" key="1">
    <source>
        <dbReference type="ARBA" id="ARBA00007430"/>
    </source>
</evidence>
<feature type="domain" description="Polysaccharide biosynthesis protein CapD-like" evidence="3">
    <location>
        <begin position="396"/>
        <end position="675"/>
    </location>
</feature>
<proteinExistence type="inferred from homology"/>
<dbReference type="CDD" id="cd05237">
    <property type="entry name" value="UDP_invert_4-6DH_SDR_e"/>
    <property type="match status" value="1"/>
</dbReference>
<dbReference type="Pfam" id="PF13727">
    <property type="entry name" value="CoA_binding_3"/>
    <property type="match status" value="1"/>
</dbReference>
<dbReference type="EMBL" id="AGWJ02000021">
    <property type="protein sequence ID" value="EPC09064.1"/>
    <property type="molecule type" value="Genomic_DNA"/>
</dbReference>
<evidence type="ECO:0000313" key="4">
    <source>
        <dbReference type="EMBL" id="EPC09064.1"/>
    </source>
</evidence>
<feature type="transmembrane region" description="Helical" evidence="2">
    <location>
        <begin position="32"/>
        <end position="50"/>
    </location>
</feature>
<evidence type="ECO:0000313" key="5">
    <source>
        <dbReference type="Proteomes" id="UP000003233"/>
    </source>
</evidence>
<keyword evidence="2" id="KW-0472">Membrane</keyword>
<dbReference type="Pfam" id="PF02719">
    <property type="entry name" value="Polysacc_synt_2"/>
    <property type="match status" value="1"/>
</dbReference>
<keyword evidence="2" id="KW-1133">Transmembrane helix</keyword>
<dbReference type="PANTHER" id="PTHR43318:SF1">
    <property type="entry name" value="POLYSACCHARIDE BIOSYNTHESIS PROTEIN EPSC-RELATED"/>
    <property type="match status" value="1"/>
</dbReference>
<evidence type="ECO:0000256" key="2">
    <source>
        <dbReference type="SAM" id="Phobius"/>
    </source>
</evidence>
<accession>S2KXR3</accession>
<comment type="caution">
    <text evidence="4">The sequence shown here is derived from an EMBL/GenBank/DDBJ whole genome shotgun (WGS) entry which is preliminary data.</text>
</comment>
<dbReference type="Gene3D" id="3.40.50.720">
    <property type="entry name" value="NAD(P)-binding Rossmann-like Domain"/>
    <property type="match status" value="2"/>
</dbReference>
<feature type="transmembrane region" description="Helical" evidence="2">
    <location>
        <begin position="156"/>
        <end position="171"/>
    </location>
</feature>
<protein>
    <recommendedName>
        <fullName evidence="3">Polysaccharide biosynthesis protein CapD-like domain-containing protein</fullName>
    </recommendedName>
</protein>
<feature type="transmembrane region" description="Helical" evidence="2">
    <location>
        <begin position="183"/>
        <end position="205"/>
    </location>
</feature>
<dbReference type="HOGENOM" id="CLU_013560_5_2_0"/>
<reference evidence="4 5" key="1">
    <citation type="submission" date="2012-07" db="EMBL/GenBank/DDBJ databases">
        <title>The Genome Sequence of Fusobacterium ulcerans 12_1B.</title>
        <authorList>
            <consortium name="The Broad Institute Genome Sequencing Platform"/>
            <person name="Earl A."/>
            <person name="Ward D."/>
            <person name="Feldgarden M."/>
            <person name="Gevers D."/>
            <person name="Strauss J."/>
            <person name="Ambrose C.E."/>
            <person name="Allen-Vercoe E."/>
            <person name="Walker B."/>
            <person name="Young S.K."/>
            <person name="Zeng Q."/>
            <person name="Gargeya S."/>
            <person name="Fitzgerald M."/>
            <person name="Haas B."/>
            <person name="Abouelleil A."/>
            <person name="Alvarado L."/>
            <person name="Arachchi H.M."/>
            <person name="Berlin A.M."/>
            <person name="Chapman S.B."/>
            <person name="Goldberg J."/>
            <person name="Griggs A."/>
            <person name="Gujja S."/>
            <person name="Hansen M."/>
            <person name="Howarth C."/>
            <person name="Imamovic A."/>
            <person name="Larimer J."/>
            <person name="McCowen C."/>
            <person name="Montmayeur A."/>
            <person name="Murphy C."/>
            <person name="Neiman D."/>
            <person name="Pearson M."/>
            <person name="Priest M."/>
            <person name="Roberts A."/>
            <person name="Saif S."/>
            <person name="Shea T."/>
            <person name="Sisk P."/>
            <person name="Sykes S."/>
            <person name="Wortman J."/>
            <person name="Nusbaum C."/>
            <person name="Birren B."/>
        </authorList>
    </citation>
    <scope>NUCLEOTIDE SEQUENCE [LARGE SCALE GENOMIC DNA]</scope>
    <source>
        <strain evidence="4 5">12_1B</strain>
    </source>
</reference>
<feature type="transmembrane region" description="Helical" evidence="2">
    <location>
        <begin position="6"/>
        <end position="25"/>
    </location>
</feature>
<feature type="transmembrane region" description="Helical" evidence="2">
    <location>
        <begin position="70"/>
        <end position="102"/>
    </location>
</feature>
<evidence type="ECO:0000259" key="3">
    <source>
        <dbReference type="Pfam" id="PF02719"/>
    </source>
</evidence>
<name>S2KXR3_9FUSO</name>
<keyword evidence="5" id="KW-1185">Reference proteome</keyword>
<dbReference type="SUPFAM" id="SSF51735">
    <property type="entry name" value="NAD(P)-binding Rossmann-fold domains"/>
    <property type="match status" value="2"/>
</dbReference>
<feature type="transmembrane region" description="Helical" evidence="2">
    <location>
        <begin position="211"/>
        <end position="234"/>
    </location>
</feature>
<dbReference type="PATRIC" id="fig|457404.5.peg.2054"/>
<sequence length="720" mass="82781">MNNRKLEHIGVIYIILLFIVYEGMFKITGFSINIYVHGLFIILIFFYSITGNLKFDSSPSKCNTTFINSFIFGIFFVFYKSLSIFTTFIVFSLFQLLAYRFIIKIKENRKSGIEKCLNVRSFIKFLIDSLGIILGIISAFIFKYGIFWREFFKEEYVYIYLGVFLIGYFNMRMNEKSWSYTNIIDLFNLIILNIISGLIFLIIILTKLITYPLTILLLSIVLAICFQFFCRYIFKMRKFYGSKNKCHNLEIEKRTLIYGAGEAGAILAKESMTNPMFPYHIVGFLDDDPKKKNTYIYNIKVLGNKENLEEVIKKEKVSEVLLALPSLHSSEMRNIVDRIKSVGNVEIKTVPTIAEILENRELASQLRKVRIEDLLGRDEIVINDENIRNLIEGKVIFVTGGAGSIGSELSRQIARYSPKQLVNIDINENSIYFLELEMKRKYPNLELISEICNVREKKKLEILFEKYRPNIVFHAAAHKHVPLMEHNPEEAIKNNIFGTKNVAECADKYEVERMVLISTDKAVNPTNLMGASKRACELVIQHMNKVAKSTKYMAVRFGNVLGSNGSVIPIFRKLLEEGKNLTLTHKDITRYFMTIPEAAQLVIEAGSLGNGGEIFILDMGKPVKIYDLAQTMIKLSNSNVGIDIVGLRPGEKLFEELLYDINSAIKTENKKIFITKIEDGEVDITQFFERLWEAGQHANIDEIKDIMKKLVVSYKEVSYL</sequence>
<dbReference type="Proteomes" id="UP000003233">
    <property type="component" value="Unassembled WGS sequence"/>
</dbReference>
<comment type="similarity">
    <text evidence="1">Belongs to the polysaccharide synthase family.</text>
</comment>
<feature type="transmembrane region" description="Helical" evidence="2">
    <location>
        <begin position="122"/>
        <end position="144"/>
    </location>
</feature>
<organism evidence="4 5">
    <name type="scientific">Fusobacterium ulcerans 12-1B</name>
    <dbReference type="NCBI Taxonomy" id="457404"/>
    <lineage>
        <taxon>Bacteria</taxon>
        <taxon>Fusobacteriati</taxon>
        <taxon>Fusobacteriota</taxon>
        <taxon>Fusobacteriia</taxon>
        <taxon>Fusobacteriales</taxon>
        <taxon>Fusobacteriaceae</taxon>
        <taxon>Fusobacterium</taxon>
    </lineage>
</organism>
<dbReference type="PANTHER" id="PTHR43318">
    <property type="entry name" value="UDP-N-ACETYLGLUCOSAMINE 4,6-DEHYDRATASE"/>
    <property type="match status" value="1"/>
</dbReference>
<dbReference type="RefSeq" id="WP_016361839.1">
    <property type="nucleotide sequence ID" value="NZ_KE161008.1"/>
</dbReference>
<keyword evidence="2" id="KW-0812">Transmembrane</keyword>
<dbReference type="AlphaFoldDB" id="S2KXR3"/>
<dbReference type="InterPro" id="IPR003869">
    <property type="entry name" value="Polysac_CapD-like"/>
</dbReference>
<dbReference type="InterPro" id="IPR051203">
    <property type="entry name" value="Polysaccharide_Synthase-Rel"/>
</dbReference>
<gene>
    <name evidence="4" type="ORF">HMPREF0402_04207</name>
</gene>